<evidence type="ECO:0000313" key="3">
    <source>
        <dbReference type="Proteomes" id="UP000319014"/>
    </source>
</evidence>
<keyword evidence="3" id="KW-1185">Reference proteome</keyword>
<dbReference type="Proteomes" id="UP000319014">
    <property type="component" value="Unassembled WGS sequence"/>
</dbReference>
<name>A0A521AWF5_9RHOB</name>
<dbReference type="RefSeq" id="WP_142661512.1">
    <property type="nucleotide sequence ID" value="NZ_FXTK01000001.1"/>
</dbReference>
<organism evidence="2 3">
    <name type="scientific">Paracoccus laeviglucosivorans</name>
    <dbReference type="NCBI Taxonomy" id="1197861"/>
    <lineage>
        <taxon>Bacteria</taxon>
        <taxon>Pseudomonadati</taxon>
        <taxon>Pseudomonadota</taxon>
        <taxon>Alphaproteobacteria</taxon>
        <taxon>Rhodobacterales</taxon>
        <taxon>Paracoccaceae</taxon>
        <taxon>Paracoccus</taxon>
    </lineage>
</organism>
<dbReference type="AlphaFoldDB" id="A0A521AWF5"/>
<dbReference type="EMBL" id="FXTK01000001">
    <property type="protein sequence ID" value="SMO39173.1"/>
    <property type="molecule type" value="Genomic_DNA"/>
</dbReference>
<protein>
    <submittedName>
        <fullName evidence="2">Membrane-associated phospholipid phosphatase</fullName>
    </submittedName>
</protein>
<sequence>MQSLRSNLPAVVIAVLMGVLLLTGPRAERLGDRFQVVLPLLAWGCQAVNGKGAEYLLRYGVMFTGLHSMKQGFGDAEINRRPNGGNAGMPSGHTATAVFGASALLHDCAMGSAPVRAAVVLAAGFTGASRMDAGAHTIWQVLFGALWGLGCDRALRHHAPSRQRIRIGFKRLRRYLLQSGKKIACHVSLPRRLRWS</sequence>
<feature type="domain" description="Phosphatidic acid phosphatase type 2/haloperoxidase" evidence="1">
    <location>
        <begin position="80"/>
        <end position="155"/>
    </location>
</feature>
<gene>
    <name evidence="2" type="ORF">SAMN06265221_101421</name>
</gene>
<evidence type="ECO:0000313" key="2">
    <source>
        <dbReference type="EMBL" id="SMO39173.1"/>
    </source>
</evidence>
<reference evidence="2 3" key="1">
    <citation type="submission" date="2017-05" db="EMBL/GenBank/DDBJ databases">
        <authorList>
            <person name="Varghese N."/>
            <person name="Submissions S."/>
        </authorList>
    </citation>
    <scope>NUCLEOTIDE SEQUENCE [LARGE SCALE GENOMIC DNA]</scope>
    <source>
        <strain evidence="2 3">DSM 100094</strain>
    </source>
</reference>
<dbReference type="SUPFAM" id="SSF48317">
    <property type="entry name" value="Acid phosphatase/Vanadium-dependent haloperoxidase"/>
    <property type="match status" value="1"/>
</dbReference>
<dbReference type="InterPro" id="IPR036938">
    <property type="entry name" value="PAP2/HPO_sf"/>
</dbReference>
<dbReference type="Pfam" id="PF01569">
    <property type="entry name" value="PAP2"/>
    <property type="match status" value="1"/>
</dbReference>
<dbReference type="Gene3D" id="1.20.144.10">
    <property type="entry name" value="Phosphatidic acid phosphatase type 2/haloperoxidase"/>
    <property type="match status" value="1"/>
</dbReference>
<proteinExistence type="predicted"/>
<accession>A0A521AWF5</accession>
<dbReference type="InterPro" id="IPR000326">
    <property type="entry name" value="PAP2/HPO"/>
</dbReference>
<dbReference type="OrthoDB" id="7917061at2"/>
<evidence type="ECO:0000259" key="1">
    <source>
        <dbReference type="Pfam" id="PF01569"/>
    </source>
</evidence>